<feature type="domain" description="Glycosyl hydrolase family 95 N-terminal" evidence="2">
    <location>
        <begin position="28"/>
        <end position="264"/>
    </location>
</feature>
<keyword evidence="5" id="KW-0326">Glycosidase</keyword>
<dbReference type="InterPro" id="IPR012341">
    <property type="entry name" value="6hp_glycosidase-like_sf"/>
</dbReference>
<dbReference type="Pfam" id="PF14498">
    <property type="entry name" value="Glyco_hyd_65N_2"/>
    <property type="match status" value="1"/>
</dbReference>
<dbReference type="Pfam" id="PF21307">
    <property type="entry name" value="Glyco_hydro_95_C"/>
    <property type="match status" value="1"/>
</dbReference>
<feature type="signal peptide" evidence="1">
    <location>
        <begin position="1"/>
        <end position="21"/>
    </location>
</feature>
<dbReference type="PANTHER" id="PTHR31084">
    <property type="entry name" value="ALPHA-L-FUCOSIDASE 2"/>
    <property type="match status" value="1"/>
</dbReference>
<evidence type="ECO:0000256" key="1">
    <source>
        <dbReference type="SAM" id="SignalP"/>
    </source>
</evidence>
<gene>
    <name evidence="5" type="ORF">GGQ57_001396</name>
</gene>
<evidence type="ECO:0000259" key="2">
    <source>
        <dbReference type="Pfam" id="PF14498"/>
    </source>
</evidence>
<protein>
    <submittedName>
        <fullName evidence="5">Alpha-L-fucosidase 2</fullName>
        <ecNumber evidence="5">3.2.1.51</ecNumber>
    </submittedName>
</protein>
<dbReference type="InterPro" id="IPR054363">
    <property type="entry name" value="GH95_cat"/>
</dbReference>
<reference evidence="5 6" key="1">
    <citation type="submission" date="2020-08" db="EMBL/GenBank/DDBJ databases">
        <title>Genomic Encyclopedia of Type Strains, Phase IV (KMG-IV): sequencing the most valuable type-strain genomes for metagenomic binning, comparative biology and taxonomic classification.</title>
        <authorList>
            <person name="Goeker M."/>
        </authorList>
    </citation>
    <scope>NUCLEOTIDE SEQUENCE [LARGE SCALE GENOMIC DNA]</scope>
    <source>
        <strain evidence="5 6">DSM 102983</strain>
    </source>
</reference>
<keyword evidence="6" id="KW-1185">Reference proteome</keyword>
<evidence type="ECO:0000259" key="3">
    <source>
        <dbReference type="Pfam" id="PF21307"/>
    </source>
</evidence>
<keyword evidence="1" id="KW-0732">Signal</keyword>
<organism evidence="5 6">
    <name type="scientific">Parabacteroides faecis</name>
    <dbReference type="NCBI Taxonomy" id="1217282"/>
    <lineage>
        <taxon>Bacteria</taxon>
        <taxon>Pseudomonadati</taxon>
        <taxon>Bacteroidota</taxon>
        <taxon>Bacteroidia</taxon>
        <taxon>Bacteroidales</taxon>
        <taxon>Tannerellaceae</taxon>
        <taxon>Parabacteroides</taxon>
    </lineage>
</organism>
<evidence type="ECO:0000313" key="6">
    <source>
        <dbReference type="Proteomes" id="UP000533637"/>
    </source>
</evidence>
<feature type="domain" description="Glycosyl hydrolase family 95 catalytic" evidence="4">
    <location>
        <begin position="284"/>
        <end position="697"/>
    </location>
</feature>
<dbReference type="Pfam" id="PF22124">
    <property type="entry name" value="Glyco_hydro_95_cat"/>
    <property type="match status" value="1"/>
</dbReference>
<dbReference type="InterPro" id="IPR008928">
    <property type="entry name" value="6-hairpin_glycosidase_sf"/>
</dbReference>
<dbReference type="Gene3D" id="2.70.98.50">
    <property type="entry name" value="putative glycoside hydrolase family protein from bacillus halodurans"/>
    <property type="match status" value="1"/>
</dbReference>
<dbReference type="EC" id="3.2.1.51" evidence="5"/>
<dbReference type="Gene3D" id="2.60.40.1180">
    <property type="entry name" value="Golgi alpha-mannosidase II"/>
    <property type="match status" value="1"/>
</dbReference>
<evidence type="ECO:0000259" key="4">
    <source>
        <dbReference type="Pfam" id="PF22124"/>
    </source>
</evidence>
<dbReference type="InterPro" id="IPR016518">
    <property type="entry name" value="Alpha-L-fucosidase"/>
</dbReference>
<dbReference type="InterPro" id="IPR049053">
    <property type="entry name" value="AFCA-like_C"/>
</dbReference>
<dbReference type="RefSeq" id="WP_183669790.1">
    <property type="nucleotide sequence ID" value="NZ_BMPB01000002.1"/>
</dbReference>
<dbReference type="PIRSF" id="PIRSF007663">
    <property type="entry name" value="UCP007663"/>
    <property type="match status" value="1"/>
</dbReference>
<dbReference type="SUPFAM" id="SSF48208">
    <property type="entry name" value="Six-hairpin glycosidases"/>
    <property type="match status" value="1"/>
</dbReference>
<dbReference type="GO" id="GO:0004560">
    <property type="term" value="F:alpha-L-fucosidase activity"/>
    <property type="evidence" value="ECO:0007669"/>
    <property type="project" value="UniProtKB-EC"/>
</dbReference>
<evidence type="ECO:0000313" key="5">
    <source>
        <dbReference type="EMBL" id="MBB4621502.1"/>
    </source>
</evidence>
<dbReference type="Gene3D" id="1.50.10.10">
    <property type="match status" value="1"/>
</dbReference>
<dbReference type="InterPro" id="IPR027414">
    <property type="entry name" value="GH95_N_dom"/>
</dbReference>
<accession>A0ABR6KJ41</accession>
<dbReference type="Proteomes" id="UP000533637">
    <property type="component" value="Unassembled WGS sequence"/>
</dbReference>
<sequence>MKKKWLCLVFSFGLLVQGLSAQESPVKMWYDKPSDDWMKSLPIGNGRLSGMVFGGIEKDNIAFNEITLWSGQPDPEQEKPFGKEAWRDIQQMFLDGKLEEGNALASEKLVGVRNSFGTHVPFGDIELTFRQSGGATESYIRSLDLARGVASVTYQQDGVTYAREYFCSNPANVLVVRLSASEKGKQNLEVGLNPLRKSVVTTEGDAISFSGQVDFPTFGPGGVNFYGKVKVLTEGGIIRQNKESLSVENADEVVLIADLRTDFVPGDMKEVVLSTVENAGKKGVETLMQEHEADFGRLFNRVSLSLGTAKNDIATDERLKLLKEGNNDPDLIALFCQYGRYLLISASRENSPLPANLQGIWNDNLACNMEWSCDYHLDINTQQNYWAANVGNLGECNVPLFNYIGTLAEAGAKTAKTVYGCEGWVAHTMANVWGFTAPGWGTGWGLHPTGGAWLATHLWDYYRFTNDEVFLLRAYPILKQSALFFLDYMIEDSNSGYLVTGPSTSPENAFLWNGKQLPLSMMPTCDRVIVYEILNACQSAAELLQVDEELRGRVIDAIDRLPPFKIGKYGQLQEWQEDYEEAVPNHRHTSHLLALYPYAQITPEETPEWTKAAAVTIDRRLNAADWEDVEWSRANMINFFARLKDSKKASESVLGLINDLSRENMLTISPKGIAGAPTDIFVFDGNEAGAAGIMEMLLQSHEEYVELLPCLPEEWNTGSYKGLCARGGFQVDLSWNDGTVKHAQITATTDNTLKLKLPDRTGHEKYYKNKKIFDPITLPYGIVRVDMQKGDIFEVAYD</sequence>
<dbReference type="InterPro" id="IPR013780">
    <property type="entry name" value="Glyco_hydro_b"/>
</dbReference>
<proteinExistence type="predicted"/>
<dbReference type="PANTHER" id="PTHR31084:SF0">
    <property type="entry name" value="ALPHA-L-FUCOSIDASE 2"/>
    <property type="match status" value="1"/>
</dbReference>
<name>A0ABR6KJ41_9BACT</name>
<dbReference type="EMBL" id="JACHOC010000002">
    <property type="protein sequence ID" value="MBB4621502.1"/>
    <property type="molecule type" value="Genomic_DNA"/>
</dbReference>
<keyword evidence="5" id="KW-0378">Hydrolase</keyword>
<feature type="chain" id="PRO_5045399813" evidence="1">
    <location>
        <begin position="22"/>
        <end position="798"/>
    </location>
</feature>
<comment type="caution">
    <text evidence="5">The sequence shown here is derived from an EMBL/GenBank/DDBJ whole genome shotgun (WGS) entry which is preliminary data.</text>
</comment>
<feature type="domain" description="Alpha fucosidase A-like C-terminal" evidence="3">
    <location>
        <begin position="699"/>
        <end position="793"/>
    </location>
</feature>